<reference evidence="3" key="1">
    <citation type="journal article" date="2019" name="Int. J. Syst. Evol. Microbiol.">
        <title>The Global Catalogue of Microorganisms (GCM) 10K type strain sequencing project: providing services to taxonomists for standard genome sequencing and annotation.</title>
        <authorList>
            <consortium name="The Broad Institute Genomics Platform"/>
            <consortium name="The Broad Institute Genome Sequencing Center for Infectious Disease"/>
            <person name="Wu L."/>
            <person name="Ma J."/>
        </authorList>
    </citation>
    <scope>NUCLEOTIDE SEQUENCE [LARGE SCALE GENOMIC DNA]</scope>
    <source>
        <strain evidence="3">CGMCC 4.7393</strain>
    </source>
</reference>
<evidence type="ECO:0000313" key="2">
    <source>
        <dbReference type="EMBL" id="MFC6999635.1"/>
    </source>
</evidence>
<feature type="transmembrane region" description="Helical" evidence="1">
    <location>
        <begin position="130"/>
        <end position="150"/>
    </location>
</feature>
<sequence>MKTRYLFPHRFKKLGWIILIPSLALGLLLLNEVVSFPWLDTQVLALYSPKMLGETGASSFTVIENNVADEILACLLIIGTLLVACSETREEDEYIAKLRLESLLWATYVNAAMLLFCLIFVYGLGFYQIMVFNLFTLMLLFLLRFHLVLFQSAKVPAYEE</sequence>
<dbReference type="Proteomes" id="UP001596405">
    <property type="component" value="Unassembled WGS sequence"/>
</dbReference>
<organism evidence="2 3">
    <name type="scientific">Rufibacter roseus</name>
    <dbReference type="NCBI Taxonomy" id="1567108"/>
    <lineage>
        <taxon>Bacteria</taxon>
        <taxon>Pseudomonadati</taxon>
        <taxon>Bacteroidota</taxon>
        <taxon>Cytophagia</taxon>
        <taxon>Cytophagales</taxon>
        <taxon>Hymenobacteraceae</taxon>
        <taxon>Rufibacter</taxon>
    </lineage>
</organism>
<gene>
    <name evidence="2" type="ORF">ACFQHR_18515</name>
</gene>
<name>A0ABW2DPH9_9BACT</name>
<proteinExistence type="predicted"/>
<keyword evidence="1" id="KW-0472">Membrane</keyword>
<keyword evidence="1" id="KW-0812">Transmembrane</keyword>
<feature type="transmembrane region" description="Helical" evidence="1">
    <location>
        <begin position="105"/>
        <end position="124"/>
    </location>
</feature>
<comment type="caution">
    <text evidence="2">The sequence shown here is derived from an EMBL/GenBank/DDBJ whole genome shotgun (WGS) entry which is preliminary data.</text>
</comment>
<evidence type="ECO:0000256" key="1">
    <source>
        <dbReference type="SAM" id="Phobius"/>
    </source>
</evidence>
<evidence type="ECO:0000313" key="3">
    <source>
        <dbReference type="Proteomes" id="UP001596405"/>
    </source>
</evidence>
<dbReference type="RefSeq" id="WP_066620997.1">
    <property type="nucleotide sequence ID" value="NZ_JBHSYQ010000016.1"/>
</dbReference>
<dbReference type="EMBL" id="JBHSYQ010000016">
    <property type="protein sequence ID" value="MFC6999635.1"/>
    <property type="molecule type" value="Genomic_DNA"/>
</dbReference>
<protein>
    <recommendedName>
        <fullName evidence="4">Sodium:proton antiporter</fullName>
    </recommendedName>
</protein>
<evidence type="ECO:0008006" key="4">
    <source>
        <dbReference type="Google" id="ProtNLM"/>
    </source>
</evidence>
<keyword evidence="3" id="KW-1185">Reference proteome</keyword>
<accession>A0ABW2DPH9</accession>
<keyword evidence="1" id="KW-1133">Transmembrane helix</keyword>